<dbReference type="CTD" id="8230768"/>
<evidence type="ECO:0000313" key="4">
    <source>
        <dbReference type="Proteomes" id="UP000009046"/>
    </source>
</evidence>
<evidence type="ECO:0000313" key="2">
    <source>
        <dbReference type="EMBL" id="EEB13495.1"/>
    </source>
</evidence>
<protein>
    <submittedName>
        <fullName evidence="2 3">Uncharacterized protein</fullName>
    </submittedName>
</protein>
<feature type="region of interest" description="Disordered" evidence="1">
    <location>
        <begin position="525"/>
        <end position="550"/>
    </location>
</feature>
<dbReference type="AlphaFoldDB" id="E0VJD9"/>
<feature type="compositionally biased region" description="Low complexity" evidence="1">
    <location>
        <begin position="79"/>
        <end position="89"/>
    </location>
</feature>
<reference evidence="3" key="3">
    <citation type="submission" date="2021-02" db="UniProtKB">
        <authorList>
            <consortium name="EnsemblMetazoa"/>
        </authorList>
    </citation>
    <scope>IDENTIFICATION</scope>
    <source>
        <strain evidence="3">USDA</strain>
    </source>
</reference>
<organism>
    <name type="scientific">Pediculus humanus subsp. corporis</name>
    <name type="common">Body louse</name>
    <dbReference type="NCBI Taxonomy" id="121224"/>
    <lineage>
        <taxon>Eukaryota</taxon>
        <taxon>Metazoa</taxon>
        <taxon>Ecdysozoa</taxon>
        <taxon>Arthropoda</taxon>
        <taxon>Hexapoda</taxon>
        <taxon>Insecta</taxon>
        <taxon>Pterygota</taxon>
        <taxon>Neoptera</taxon>
        <taxon>Paraneoptera</taxon>
        <taxon>Psocodea</taxon>
        <taxon>Troctomorpha</taxon>
        <taxon>Phthiraptera</taxon>
        <taxon>Anoplura</taxon>
        <taxon>Pediculidae</taxon>
        <taxon>Pediculus</taxon>
    </lineage>
</organism>
<dbReference type="GeneID" id="8230768"/>
<sequence>MLEVFTHQPPSKTFENVNLLKNKLIKRDNLLINSKLGESGSPKSLIDVNTYEIVRHKKFDFKNKNAFKRLKREIKNEKSSTGSTSSSSNSEDKPVSEKLISTLTETEYNEKQGNTDLILPMPEAVRGPIYSTYPIKEFDTVDMDDPDYLKRRKNDTSDIRDDSQRDKRTFGEGGSNYGESTTPTSFWKKKKENPSFVTGRGSSTKNNDYTPPQHRTGENHNTSDTKDMVKQYQDNHYSSSIRRAFSRQSDRVTSSTPKSVYDTIDYSKRNQQNGGGTNLIRQYDDVREPFRKPRPTHEQFTNRQYVYNYPVHERPYYQTPSYPSEIVGRGVEYYHQTFEPSSGRIIYYANMPENGRSLDYRYVDSIDRNYYSNKPTFEPFYKNFIPPQEYAYLTSAHPPMDFSRMGRSYSQPYSYPNNQDRNRYQRDPRFTFGNYDKGNNLQEDNFRNKLTQAPFIQNYQEKDEPFRLNPFPPYNQQRFPYRNEINTYSSPPPPPYWNSNQGPLADYRWPNNYRPPFNTQELTGFNDNDNIDGCKQTLDSRQVPELGPSK</sequence>
<dbReference type="HOGENOM" id="CLU_495499_0_0_1"/>
<evidence type="ECO:0000256" key="1">
    <source>
        <dbReference type="SAM" id="MobiDB-lite"/>
    </source>
</evidence>
<feature type="region of interest" description="Disordered" evidence="1">
    <location>
        <begin position="145"/>
        <end position="225"/>
    </location>
</feature>
<dbReference type="KEGG" id="phu:Phum_PHUM243900"/>
<evidence type="ECO:0000313" key="3">
    <source>
        <dbReference type="EnsemblMetazoa" id="PHUM243900-PA"/>
    </source>
</evidence>
<dbReference type="EMBL" id="DS235222">
    <property type="protein sequence ID" value="EEB13495.1"/>
    <property type="molecule type" value="Genomic_DNA"/>
</dbReference>
<accession>E0VJD9</accession>
<keyword evidence="4" id="KW-1185">Reference proteome</keyword>
<proteinExistence type="predicted"/>
<feature type="region of interest" description="Disordered" evidence="1">
    <location>
        <begin position="73"/>
        <end position="96"/>
    </location>
</feature>
<feature type="compositionally biased region" description="Polar residues" evidence="1">
    <location>
        <begin position="200"/>
        <end position="210"/>
    </location>
</feature>
<feature type="compositionally biased region" description="Basic and acidic residues" evidence="1">
    <location>
        <begin position="154"/>
        <end position="170"/>
    </location>
</feature>
<feature type="compositionally biased region" description="Basic and acidic residues" evidence="1">
    <location>
        <begin position="215"/>
        <end position="225"/>
    </location>
</feature>
<name>E0VJD9_PEDHC</name>
<dbReference type="RefSeq" id="XP_002426233.1">
    <property type="nucleotide sequence ID" value="XM_002426188.1"/>
</dbReference>
<dbReference type="Proteomes" id="UP000009046">
    <property type="component" value="Unassembled WGS sequence"/>
</dbReference>
<dbReference type="VEuPathDB" id="VectorBase:PHUM243900"/>
<reference evidence="2" key="2">
    <citation type="submission" date="2007-04" db="EMBL/GenBank/DDBJ databases">
        <title>The genome of the human body louse.</title>
        <authorList>
            <consortium name="The Human Body Louse Genome Consortium"/>
            <person name="Kirkness E."/>
            <person name="Walenz B."/>
            <person name="Hass B."/>
            <person name="Bruggner R."/>
            <person name="Strausberg R."/>
        </authorList>
    </citation>
    <scope>NUCLEOTIDE SEQUENCE</scope>
    <source>
        <strain evidence="2">USDA</strain>
    </source>
</reference>
<dbReference type="InParanoid" id="E0VJD9"/>
<dbReference type="EnsemblMetazoa" id="PHUM243900-RA">
    <property type="protein sequence ID" value="PHUM243900-PA"/>
    <property type="gene ID" value="PHUM243900"/>
</dbReference>
<gene>
    <name evidence="3" type="primary">8230768</name>
    <name evidence="2" type="ORF">Phum_PHUM243900</name>
</gene>
<dbReference type="EMBL" id="AAZO01002827">
    <property type="status" value="NOT_ANNOTATED_CDS"/>
    <property type="molecule type" value="Genomic_DNA"/>
</dbReference>
<reference evidence="2" key="1">
    <citation type="submission" date="2007-04" db="EMBL/GenBank/DDBJ databases">
        <title>Annotation of Pediculus humanus corporis strain USDA.</title>
        <authorList>
            <person name="Kirkness E."/>
            <person name="Hannick L."/>
            <person name="Hass B."/>
            <person name="Bruggner R."/>
            <person name="Lawson D."/>
            <person name="Bidwell S."/>
            <person name="Joardar V."/>
            <person name="Caler E."/>
            <person name="Walenz B."/>
            <person name="Inman J."/>
            <person name="Schobel S."/>
            <person name="Galinsky K."/>
            <person name="Amedeo P."/>
            <person name="Strausberg R."/>
        </authorList>
    </citation>
    <scope>NUCLEOTIDE SEQUENCE</scope>
    <source>
        <strain evidence="2">USDA</strain>
    </source>
</reference>